<dbReference type="STRING" id="545501.BN997_00652"/>
<dbReference type="OrthoDB" id="2454247at2"/>
<dbReference type="Pfam" id="PF11148">
    <property type="entry name" value="DUF2922"/>
    <property type="match status" value="1"/>
</dbReference>
<accession>A0A0A1MMG0</accession>
<proteinExistence type="predicted"/>
<keyword evidence="2" id="KW-1185">Reference proteome</keyword>
<gene>
    <name evidence="1" type="ORF">BN997_00652</name>
</gene>
<dbReference type="Proteomes" id="UP000040453">
    <property type="component" value="Unassembled WGS sequence"/>
</dbReference>
<dbReference type="InterPro" id="IPR021321">
    <property type="entry name" value="DUF2922"/>
</dbReference>
<name>A0A0A1MMG0_9BACI</name>
<dbReference type="AlphaFoldDB" id="A0A0A1MMG0"/>
<dbReference type="EMBL" id="CDGG01000001">
    <property type="protein sequence ID" value="CEI80842.1"/>
    <property type="molecule type" value="Genomic_DNA"/>
</dbReference>
<evidence type="ECO:0000313" key="1">
    <source>
        <dbReference type="EMBL" id="CEI80842.1"/>
    </source>
</evidence>
<organism evidence="1 2">
    <name type="scientific">Oceanobacillus oncorhynchi</name>
    <dbReference type="NCBI Taxonomy" id="545501"/>
    <lineage>
        <taxon>Bacteria</taxon>
        <taxon>Bacillati</taxon>
        <taxon>Bacillota</taxon>
        <taxon>Bacilli</taxon>
        <taxon>Bacillales</taxon>
        <taxon>Bacillaceae</taxon>
        <taxon>Oceanobacillus</taxon>
    </lineage>
</organism>
<evidence type="ECO:0008006" key="3">
    <source>
        <dbReference type="Google" id="ProtNLM"/>
    </source>
</evidence>
<dbReference type="RefSeq" id="WP_042529620.1">
    <property type="nucleotide sequence ID" value="NZ_CAXOIH010000013.1"/>
</dbReference>
<protein>
    <recommendedName>
        <fullName evidence="3">DUF2922 domain-containing protein</fullName>
    </recommendedName>
</protein>
<reference evidence="1 2" key="1">
    <citation type="submission" date="2014-11" db="EMBL/GenBank/DDBJ databases">
        <authorList>
            <person name="Urmite Genomes Urmite Genomes"/>
        </authorList>
    </citation>
    <scope>NUCLEOTIDE SEQUENCE [LARGE SCALE GENOMIC DNA]</scope>
    <source>
        <strain evidence="1 2">Oc5</strain>
    </source>
</reference>
<sequence>MRKLELKFVNEEGRVVTYTLDHPVEPADPAAVQQAMDTILQQDALYSASGGLTEIHSARIVERIVEDIEL</sequence>
<evidence type="ECO:0000313" key="2">
    <source>
        <dbReference type="Proteomes" id="UP000040453"/>
    </source>
</evidence>